<keyword evidence="11" id="KW-0812">Transmembrane</keyword>
<protein>
    <submittedName>
        <fullName evidence="13">Serine hydrolase</fullName>
    </submittedName>
</protein>
<evidence type="ECO:0000256" key="4">
    <source>
        <dbReference type="ARBA" id="ARBA00022960"/>
    </source>
</evidence>
<reference evidence="13 14" key="1">
    <citation type="submission" date="2021-10" db="EMBL/GenBank/DDBJ databases">
        <title>Anaerobic single-cell dispensing facilitates the cultivation of human gut bacteria.</title>
        <authorList>
            <person name="Afrizal A."/>
        </authorList>
    </citation>
    <scope>NUCLEOTIDE SEQUENCE [LARGE SCALE GENOMIC DNA]</scope>
    <source>
        <strain evidence="13 14">CLA-AA-H276</strain>
    </source>
</reference>
<keyword evidence="11" id="KW-1133">Transmembrane helix</keyword>
<dbReference type="PRINTS" id="PR00725">
    <property type="entry name" value="DADACBPTASE1"/>
</dbReference>
<feature type="region of interest" description="Disordered" evidence="10">
    <location>
        <begin position="64"/>
        <end position="118"/>
    </location>
</feature>
<dbReference type="GO" id="GO:0006508">
    <property type="term" value="P:proteolysis"/>
    <property type="evidence" value="ECO:0007669"/>
    <property type="project" value="InterPro"/>
</dbReference>
<evidence type="ECO:0000256" key="11">
    <source>
        <dbReference type="SAM" id="Phobius"/>
    </source>
</evidence>
<gene>
    <name evidence="13" type="ORF">LKD36_05690</name>
</gene>
<feature type="compositionally biased region" description="Basic and acidic residues" evidence="10">
    <location>
        <begin position="1"/>
        <end position="11"/>
    </location>
</feature>
<evidence type="ECO:0000256" key="5">
    <source>
        <dbReference type="ARBA" id="ARBA00022984"/>
    </source>
</evidence>
<evidence type="ECO:0000256" key="10">
    <source>
        <dbReference type="SAM" id="MobiDB-lite"/>
    </source>
</evidence>
<feature type="compositionally biased region" description="Polar residues" evidence="10">
    <location>
        <begin position="71"/>
        <end position="83"/>
    </location>
</feature>
<dbReference type="GO" id="GO:0009002">
    <property type="term" value="F:serine-type D-Ala-D-Ala carboxypeptidase activity"/>
    <property type="evidence" value="ECO:0007669"/>
    <property type="project" value="InterPro"/>
</dbReference>
<keyword evidence="3 13" id="KW-0378">Hydrolase</keyword>
<feature type="binding site" evidence="8">
    <location>
        <position position="342"/>
    </location>
    <ligand>
        <name>substrate</name>
    </ligand>
</feature>
<comment type="caution">
    <text evidence="13">The sequence shown here is derived from an EMBL/GenBank/DDBJ whole genome shotgun (WGS) entry which is preliminary data.</text>
</comment>
<feature type="domain" description="Peptidase S11 D-alanyl-D-alanine carboxypeptidase A N-terminal" evidence="12">
    <location>
        <begin position="137"/>
        <end position="372"/>
    </location>
</feature>
<feature type="compositionally biased region" description="Acidic residues" evidence="10">
    <location>
        <begin position="99"/>
        <end position="110"/>
    </location>
</feature>
<evidence type="ECO:0000313" key="14">
    <source>
        <dbReference type="Proteomes" id="UP001198220"/>
    </source>
</evidence>
<keyword evidence="14" id="KW-1185">Reference proteome</keyword>
<evidence type="ECO:0000256" key="2">
    <source>
        <dbReference type="ARBA" id="ARBA00022729"/>
    </source>
</evidence>
<feature type="compositionally biased region" description="Basic residues" evidence="10">
    <location>
        <begin position="24"/>
        <end position="36"/>
    </location>
</feature>
<feature type="active site" evidence="7">
    <location>
        <position position="229"/>
    </location>
</feature>
<organism evidence="13 14">
    <name type="scientific">Hominiventricola filiformis</name>
    <dbReference type="NCBI Taxonomy" id="2885352"/>
    <lineage>
        <taxon>Bacteria</taxon>
        <taxon>Bacillati</taxon>
        <taxon>Bacillota</taxon>
        <taxon>Clostridia</taxon>
        <taxon>Lachnospirales</taxon>
        <taxon>Lachnospiraceae</taxon>
        <taxon>Hominiventricola</taxon>
    </lineage>
</organism>
<keyword evidence="6" id="KW-0961">Cell wall biogenesis/degradation</keyword>
<dbReference type="GO" id="GO:0071555">
    <property type="term" value="P:cell wall organization"/>
    <property type="evidence" value="ECO:0007669"/>
    <property type="project" value="UniProtKB-KW"/>
</dbReference>
<evidence type="ECO:0000259" key="12">
    <source>
        <dbReference type="Pfam" id="PF00768"/>
    </source>
</evidence>
<evidence type="ECO:0000256" key="7">
    <source>
        <dbReference type="PIRSR" id="PIRSR618044-1"/>
    </source>
</evidence>
<keyword evidence="2" id="KW-0732">Signal</keyword>
<sequence length="391" mass="43086">MRDYDAEEQLRQKKRERQRMENRRRARERQRRKRRMLMAATGTAAVVLLALGIWLMTGRTGKAKLSEDSGETMQEQTTTSVSDTGDDAGDNSQDVEQASGEEDQEAEETEASVQTSSMPFAAGYDAKETDSTTYLGSDSVQSGYALLVDLDDNTIVSQKGAYDRISPASMTKILTVLVAAEHVTDLDDTFTITKEITDFSYSHDCSAVGFLDEETVTVRDLLYGTILPSGGDAAAGLACYVAGSMDAFVDMMNEKLAEHGLSDTAHFTNCVGLYDENHYCSIYDMAMILKAAVENDLAREVLTAHTYTTSATEQHPEGITISNWFLRRIEDKDTKGTVVCAKTGFVAQSGNCAASYEETDSGKHYICVTANAHSSWRCIYDHVAVYQEYTN</sequence>
<dbReference type="Proteomes" id="UP001198220">
    <property type="component" value="Unassembled WGS sequence"/>
</dbReference>
<feature type="transmembrane region" description="Helical" evidence="11">
    <location>
        <begin position="36"/>
        <end position="56"/>
    </location>
</feature>
<keyword evidence="5" id="KW-0573">Peptidoglycan synthesis</keyword>
<dbReference type="InterPro" id="IPR012338">
    <property type="entry name" value="Beta-lactam/transpept-like"/>
</dbReference>
<dbReference type="SUPFAM" id="SSF56601">
    <property type="entry name" value="beta-lactamase/transpeptidase-like"/>
    <property type="match status" value="1"/>
</dbReference>
<accession>A0AAE3A9H4</accession>
<dbReference type="Pfam" id="PF00768">
    <property type="entry name" value="Peptidase_S11"/>
    <property type="match status" value="1"/>
</dbReference>
<dbReference type="EMBL" id="JAJEPS010000004">
    <property type="protein sequence ID" value="MCC2125670.1"/>
    <property type="molecule type" value="Genomic_DNA"/>
</dbReference>
<evidence type="ECO:0000256" key="1">
    <source>
        <dbReference type="ARBA" id="ARBA00007164"/>
    </source>
</evidence>
<dbReference type="InterPro" id="IPR001967">
    <property type="entry name" value="Peptidase_S11_N"/>
</dbReference>
<comment type="similarity">
    <text evidence="1 9">Belongs to the peptidase S11 family.</text>
</comment>
<evidence type="ECO:0000313" key="13">
    <source>
        <dbReference type="EMBL" id="MCC2125670.1"/>
    </source>
</evidence>
<name>A0AAE3A9H4_9FIRM</name>
<evidence type="ECO:0000256" key="6">
    <source>
        <dbReference type="ARBA" id="ARBA00023316"/>
    </source>
</evidence>
<evidence type="ECO:0000256" key="9">
    <source>
        <dbReference type="RuleBase" id="RU004016"/>
    </source>
</evidence>
<dbReference type="GO" id="GO:0008360">
    <property type="term" value="P:regulation of cell shape"/>
    <property type="evidence" value="ECO:0007669"/>
    <property type="project" value="UniProtKB-KW"/>
</dbReference>
<feature type="region of interest" description="Disordered" evidence="10">
    <location>
        <begin position="1"/>
        <end position="37"/>
    </location>
</feature>
<dbReference type="GO" id="GO:0009252">
    <property type="term" value="P:peptidoglycan biosynthetic process"/>
    <property type="evidence" value="ECO:0007669"/>
    <property type="project" value="UniProtKB-KW"/>
</dbReference>
<dbReference type="RefSeq" id="WP_308459033.1">
    <property type="nucleotide sequence ID" value="NZ_JAJEPS010000004.1"/>
</dbReference>
<feature type="active site" description="Acyl-ester intermediate" evidence="7">
    <location>
        <position position="169"/>
    </location>
</feature>
<dbReference type="AlphaFoldDB" id="A0AAE3A9H4"/>
<keyword evidence="4" id="KW-0133">Cell shape</keyword>
<dbReference type="PANTHER" id="PTHR21581">
    <property type="entry name" value="D-ALANYL-D-ALANINE CARBOXYPEPTIDASE"/>
    <property type="match status" value="1"/>
</dbReference>
<dbReference type="PANTHER" id="PTHR21581:SF6">
    <property type="entry name" value="TRAFFICKING PROTEIN PARTICLE COMPLEX SUBUNIT 12"/>
    <property type="match status" value="1"/>
</dbReference>
<evidence type="ECO:0000256" key="3">
    <source>
        <dbReference type="ARBA" id="ARBA00022801"/>
    </source>
</evidence>
<keyword evidence="11" id="KW-0472">Membrane</keyword>
<feature type="active site" description="Proton acceptor" evidence="7">
    <location>
        <position position="172"/>
    </location>
</feature>
<evidence type="ECO:0000256" key="8">
    <source>
        <dbReference type="PIRSR" id="PIRSR618044-2"/>
    </source>
</evidence>
<proteinExistence type="inferred from homology"/>
<dbReference type="Gene3D" id="3.40.710.10">
    <property type="entry name" value="DD-peptidase/beta-lactamase superfamily"/>
    <property type="match status" value="1"/>
</dbReference>
<dbReference type="InterPro" id="IPR018044">
    <property type="entry name" value="Peptidase_S11"/>
</dbReference>